<dbReference type="SUPFAM" id="SSF56019">
    <property type="entry name" value="The spindle assembly checkpoint protein mad2"/>
    <property type="match status" value="1"/>
</dbReference>
<proteinExistence type="inferred from homology"/>
<evidence type="ECO:0000313" key="5">
    <source>
        <dbReference type="Proteomes" id="UP000076154"/>
    </source>
</evidence>
<feature type="region of interest" description="Disordered" evidence="2">
    <location>
        <begin position="223"/>
        <end position="255"/>
    </location>
</feature>
<organism evidence="4 5">
    <name type="scientific">Hypsizygus marmoreus</name>
    <name type="common">White beech mushroom</name>
    <name type="synonym">Agaricus marmoreus</name>
    <dbReference type="NCBI Taxonomy" id="39966"/>
    <lineage>
        <taxon>Eukaryota</taxon>
        <taxon>Fungi</taxon>
        <taxon>Dikarya</taxon>
        <taxon>Basidiomycota</taxon>
        <taxon>Agaricomycotina</taxon>
        <taxon>Agaricomycetes</taxon>
        <taxon>Agaricomycetidae</taxon>
        <taxon>Agaricales</taxon>
        <taxon>Tricholomatineae</taxon>
        <taxon>Lyophyllaceae</taxon>
        <taxon>Hypsizygus</taxon>
    </lineage>
</organism>
<dbReference type="AlphaFoldDB" id="A0A369K1A6"/>
<dbReference type="InParanoid" id="A0A369K1A6"/>
<dbReference type="InterPro" id="IPR003511">
    <property type="entry name" value="HORMA_dom"/>
</dbReference>
<dbReference type="PANTHER" id="PTHR11842:SF10">
    <property type="entry name" value="MITOTIC SPINDLE ASSEMBLY CHECKPOINT PROTEIN MAD2B"/>
    <property type="match status" value="1"/>
</dbReference>
<feature type="compositionally biased region" description="Low complexity" evidence="2">
    <location>
        <begin position="229"/>
        <end position="239"/>
    </location>
</feature>
<dbReference type="STRING" id="39966.A0A369K1A6"/>
<feature type="region of interest" description="Disordered" evidence="2">
    <location>
        <begin position="164"/>
        <end position="186"/>
    </location>
</feature>
<reference evidence="4" key="1">
    <citation type="submission" date="2018-04" db="EMBL/GenBank/DDBJ databases">
        <title>Whole genome sequencing of Hypsizygus marmoreus.</title>
        <authorList>
            <person name="Choi I.-G."/>
            <person name="Min B."/>
            <person name="Kim J.-G."/>
            <person name="Kim S."/>
            <person name="Oh Y.-L."/>
            <person name="Kong W.-S."/>
            <person name="Park H."/>
            <person name="Jeong J."/>
            <person name="Song E.-S."/>
        </authorList>
    </citation>
    <scope>NUCLEOTIDE SEQUENCE [LARGE SCALE GENOMIC DNA]</scope>
    <source>
        <strain evidence="4">51987-8</strain>
    </source>
</reference>
<name>A0A369K1A6_HYPMA</name>
<protein>
    <submittedName>
        <fullName evidence="4">DNA polymerase zeta processivity subunit</fullName>
    </submittedName>
</protein>
<evidence type="ECO:0000256" key="2">
    <source>
        <dbReference type="SAM" id="MobiDB-lite"/>
    </source>
</evidence>
<dbReference type="Pfam" id="PF02301">
    <property type="entry name" value="HORMA"/>
    <property type="match status" value="1"/>
</dbReference>
<comment type="caution">
    <text evidence="4">The sequence shown here is derived from an EMBL/GenBank/DDBJ whole genome shotgun (WGS) entry which is preliminary data.</text>
</comment>
<comment type="similarity">
    <text evidence="1">Belongs to the MAD2 family.</text>
</comment>
<feature type="compositionally biased region" description="Pro residues" evidence="2">
    <location>
        <begin position="165"/>
        <end position="174"/>
    </location>
</feature>
<dbReference type="PROSITE" id="PS50815">
    <property type="entry name" value="HORMA"/>
    <property type="match status" value="1"/>
</dbReference>
<dbReference type="OrthoDB" id="21254at2759"/>
<feature type="domain" description="HORMA" evidence="3">
    <location>
        <begin position="9"/>
        <end position="209"/>
    </location>
</feature>
<dbReference type="Proteomes" id="UP000076154">
    <property type="component" value="Unassembled WGS sequence"/>
</dbReference>
<keyword evidence="5" id="KW-1185">Reference proteome</keyword>
<dbReference type="InterPro" id="IPR045091">
    <property type="entry name" value="Mad2-like"/>
</dbReference>
<dbReference type="GO" id="GO:0016035">
    <property type="term" value="C:zeta DNA polymerase complex"/>
    <property type="evidence" value="ECO:0007669"/>
    <property type="project" value="TreeGrafter"/>
</dbReference>
<dbReference type="Gene3D" id="3.30.900.10">
    <property type="entry name" value="HORMA domain"/>
    <property type="match status" value="1"/>
</dbReference>
<dbReference type="EMBL" id="LUEZ02000010">
    <property type="protein sequence ID" value="RDB28401.1"/>
    <property type="molecule type" value="Genomic_DNA"/>
</dbReference>
<dbReference type="PANTHER" id="PTHR11842">
    <property type="entry name" value="MITOTIC SPINDLE ASSEMBLY CHECKPOINT PROTEIN MAD2"/>
    <property type="match status" value="1"/>
</dbReference>
<evidence type="ECO:0000313" key="4">
    <source>
        <dbReference type="EMBL" id="RDB28401.1"/>
    </source>
</evidence>
<evidence type="ECO:0000256" key="1">
    <source>
        <dbReference type="ARBA" id="ARBA00010348"/>
    </source>
</evidence>
<gene>
    <name evidence="4" type="primary">rev7</name>
    <name evidence="4" type="ORF">Hypma_015784</name>
</gene>
<sequence length="255" mass="28276">MSDKPLTFNQTIRGITEFIEVAIHTILYVRQIYPADLFIRRKKYDTPVFQSRHPVLNEYISGAVKAIGEELVQGHVDKVVVVIKDKEQVALERFIFSVENMIEVEAFNKDTSVEEAMTAATLGQYFRAFLVKLTMVESQLGQMYMGSEVSFAIVLELKDNKVPSAPRPTEPAPWIPANAQDTTPGAEADAETLMIRAVNTGVINLSLAVQESAVKLQREKAARVKAKQEAAASSMVEPKVPVPQQPEPTTTTEQS</sequence>
<dbReference type="FunCoup" id="A0A369K1A6">
    <property type="interactions" value="3"/>
</dbReference>
<evidence type="ECO:0000259" key="3">
    <source>
        <dbReference type="PROSITE" id="PS50815"/>
    </source>
</evidence>
<dbReference type="InterPro" id="IPR036570">
    <property type="entry name" value="HORMA_dom_sf"/>
</dbReference>
<accession>A0A369K1A6</accession>